<feature type="binding site" evidence="8">
    <location>
        <position position="245"/>
    </location>
    <ligand>
        <name>ATP</name>
        <dbReference type="ChEBI" id="CHEBI:30616"/>
    </ligand>
</feature>
<dbReference type="PROSITE" id="PS00178">
    <property type="entry name" value="AA_TRNA_LIGASE_I"/>
    <property type="match status" value="1"/>
</dbReference>
<dbReference type="InterPro" id="IPR004527">
    <property type="entry name" value="Glu-tRNA-ligase_bac/mito"/>
</dbReference>
<dbReference type="Gene3D" id="1.10.10.350">
    <property type="match status" value="1"/>
</dbReference>
<evidence type="ECO:0000256" key="3">
    <source>
        <dbReference type="ARBA" id="ARBA00022598"/>
    </source>
</evidence>
<dbReference type="OrthoDB" id="9807503at2"/>
<keyword evidence="12" id="KW-1185">Reference proteome</keyword>
<organism evidence="11 12">
    <name type="scientific">Marinicauda pacifica</name>
    <dbReference type="NCBI Taxonomy" id="1133559"/>
    <lineage>
        <taxon>Bacteria</taxon>
        <taxon>Pseudomonadati</taxon>
        <taxon>Pseudomonadota</taxon>
        <taxon>Alphaproteobacteria</taxon>
        <taxon>Maricaulales</taxon>
        <taxon>Maricaulaceae</taxon>
        <taxon>Marinicauda</taxon>
    </lineage>
</organism>
<proteinExistence type="inferred from homology"/>
<comment type="similarity">
    <text evidence="1 8">Belongs to the class-I aminoacyl-tRNA synthetase family. Glutamate--tRNA ligase type 1 subfamily.</text>
</comment>
<keyword evidence="3 8" id="KW-0436">Ligase</keyword>
<feature type="domain" description="Aminoacyl-tRNA synthetase class I anticodon-binding" evidence="10">
    <location>
        <begin position="341"/>
        <end position="445"/>
    </location>
</feature>
<protein>
    <recommendedName>
        <fullName evidence="8">Glutamate--tRNA ligase</fullName>
        <ecNumber evidence="8">6.1.1.17</ecNumber>
    </recommendedName>
    <alternativeName>
        <fullName evidence="8">Glutamyl-tRNA synthetase</fullName>
        <shortName evidence="8">GluRS</shortName>
    </alternativeName>
</protein>
<comment type="caution">
    <text evidence="11">The sequence shown here is derived from an EMBL/GenBank/DDBJ whole genome shotgun (WGS) entry which is preliminary data.</text>
</comment>
<evidence type="ECO:0000313" key="12">
    <source>
        <dbReference type="Proteomes" id="UP000305451"/>
    </source>
</evidence>
<evidence type="ECO:0000259" key="10">
    <source>
        <dbReference type="Pfam" id="PF19269"/>
    </source>
</evidence>
<keyword evidence="4 8" id="KW-0547">Nucleotide-binding</keyword>
<dbReference type="EC" id="6.1.1.17" evidence="8"/>
<accession>A0A4S2HE29</accession>
<dbReference type="RefSeq" id="WP_135943511.1">
    <property type="nucleotide sequence ID" value="NZ_BMEI01000001.1"/>
</dbReference>
<dbReference type="InterPro" id="IPR020058">
    <property type="entry name" value="Glu/Gln-tRNA-synth_Ib_cat-dom"/>
</dbReference>
<feature type="short sequence motif" description="'HIGH' region" evidence="8">
    <location>
        <begin position="9"/>
        <end position="19"/>
    </location>
</feature>
<dbReference type="InterPro" id="IPR045462">
    <property type="entry name" value="aa-tRNA-synth_I_cd-bd"/>
</dbReference>
<evidence type="ECO:0000256" key="4">
    <source>
        <dbReference type="ARBA" id="ARBA00022741"/>
    </source>
</evidence>
<reference evidence="11 12" key="1">
    <citation type="journal article" date="2013" name="Int. J. Syst. Evol. Microbiol.">
        <title>Marinicauda pacifica gen. nov., sp. nov., a prosthecate alphaproteobacterium of the family Hyphomonadaceae isolated from deep seawater.</title>
        <authorList>
            <person name="Zhang X.Y."/>
            <person name="Li G.W."/>
            <person name="Wang C.S."/>
            <person name="Zhang Y.J."/>
            <person name="Xu X.W."/>
            <person name="Li H."/>
            <person name="Liu A."/>
            <person name="Liu C."/>
            <person name="Xie B.B."/>
            <person name="Qin Q.L."/>
            <person name="Xu Z."/>
            <person name="Chen X.L."/>
            <person name="Zhou B.C."/>
            <person name="Zhang Y.Z."/>
        </authorList>
    </citation>
    <scope>NUCLEOTIDE SEQUENCE [LARGE SCALE GENOMIC DNA]</scope>
    <source>
        <strain evidence="11 12">P-1 km-3</strain>
    </source>
</reference>
<name>A0A4S2HE29_9PROT</name>
<comment type="subcellular location">
    <subcellularLocation>
        <location evidence="8">Cytoplasm</location>
    </subcellularLocation>
</comment>
<dbReference type="SUPFAM" id="SSF48163">
    <property type="entry name" value="An anticodon-binding domain of class I aminoacyl-tRNA synthetases"/>
    <property type="match status" value="1"/>
</dbReference>
<dbReference type="InterPro" id="IPR008925">
    <property type="entry name" value="aa_tRNA-synth_I_cd-bd_sf"/>
</dbReference>
<keyword evidence="5 8" id="KW-0067">ATP-binding</keyword>
<dbReference type="NCBIfam" id="TIGR00464">
    <property type="entry name" value="gltX_bact"/>
    <property type="match status" value="1"/>
</dbReference>
<dbReference type="GO" id="GO:0006424">
    <property type="term" value="P:glutamyl-tRNA aminoacylation"/>
    <property type="evidence" value="ECO:0007669"/>
    <property type="project" value="UniProtKB-UniRule"/>
</dbReference>
<dbReference type="InterPro" id="IPR020751">
    <property type="entry name" value="aa-tRNA-synth_I_codon-bd_sub2"/>
</dbReference>
<keyword evidence="7 8" id="KW-0030">Aminoacyl-tRNA synthetase</keyword>
<feature type="short sequence motif" description="'KMSKS' region" evidence="8">
    <location>
        <begin position="242"/>
        <end position="246"/>
    </location>
</feature>
<comment type="function">
    <text evidence="8">Catalyzes the attachment of glutamate to tRNA(Glu) in a two-step reaction: glutamate is first activated by ATP to form Glu-AMP and then transferred to the acceptor end of tRNA(Glu).</text>
</comment>
<sequence length="450" mass="49815">MTVKVRFAPSPTGRIHVGNVRTALMNYMFAKSHGGQFVLRIDDTDLERSTKEYEQGIKEDLTWLGLVWDETFNQSARFAQYEKAKEKLIADGLLYPCYETEDELDRKRKIQRAQGKPPVYDRAALSLTEADKAKYEAEGRKPHWRFKLSGGRIEWNDLVRGASHIETNSVSDPILIREDGSYLYTLPSVVDDIDAGITHIIRGEDHVTNSAAQIEIFHALGGPDAAPELGHHPLLVGADGEKLSKRLGSLSVQGLREEEAIEPLAILSVLAKVGTSDPVEVRPTVEALVTDFDLSKLSRTPARLDPADMRRLNARLLHDMRFDAVSDRLAAMGAKLDALAWEAIRPNLETLNDAKDWHVLIAGPVTPAIAEEDAEFLRAAAELLPADPLDAQSWSTWTSALKEQTGRKGKSLFMPLRQALTGQSHGPEMAVLLPLIGADRARRRLTGDVA</sequence>
<evidence type="ECO:0000256" key="8">
    <source>
        <dbReference type="HAMAP-Rule" id="MF_00022"/>
    </source>
</evidence>
<dbReference type="HAMAP" id="MF_00022">
    <property type="entry name" value="Glu_tRNA_synth_type1"/>
    <property type="match status" value="1"/>
</dbReference>
<comment type="subunit">
    <text evidence="8">Monomer.</text>
</comment>
<dbReference type="EMBL" id="SRXV01000001">
    <property type="protein sequence ID" value="TGY94315.1"/>
    <property type="molecule type" value="Genomic_DNA"/>
</dbReference>
<dbReference type="InterPro" id="IPR049940">
    <property type="entry name" value="GluQ/Sye"/>
</dbReference>
<evidence type="ECO:0000256" key="2">
    <source>
        <dbReference type="ARBA" id="ARBA00022490"/>
    </source>
</evidence>
<dbReference type="PANTHER" id="PTHR43311:SF2">
    <property type="entry name" value="GLUTAMATE--TRNA LIGASE, MITOCHONDRIAL-RELATED"/>
    <property type="match status" value="1"/>
</dbReference>
<dbReference type="AlphaFoldDB" id="A0A4S2HE29"/>
<dbReference type="SUPFAM" id="SSF52374">
    <property type="entry name" value="Nucleotidylyl transferase"/>
    <property type="match status" value="1"/>
</dbReference>
<dbReference type="InterPro" id="IPR014729">
    <property type="entry name" value="Rossmann-like_a/b/a_fold"/>
</dbReference>
<dbReference type="GO" id="GO:0000049">
    <property type="term" value="F:tRNA binding"/>
    <property type="evidence" value="ECO:0007669"/>
    <property type="project" value="InterPro"/>
</dbReference>
<dbReference type="Pfam" id="PF19269">
    <property type="entry name" value="Anticodon_2"/>
    <property type="match status" value="1"/>
</dbReference>
<dbReference type="GO" id="GO:0005737">
    <property type="term" value="C:cytoplasm"/>
    <property type="evidence" value="ECO:0007669"/>
    <property type="project" value="UniProtKB-SubCell"/>
</dbReference>
<dbReference type="InterPro" id="IPR001412">
    <property type="entry name" value="aa-tRNA-synth_I_CS"/>
</dbReference>
<evidence type="ECO:0000256" key="7">
    <source>
        <dbReference type="ARBA" id="ARBA00023146"/>
    </source>
</evidence>
<dbReference type="InterPro" id="IPR000924">
    <property type="entry name" value="Glu/Gln-tRNA-synth"/>
</dbReference>
<dbReference type="GO" id="GO:0005524">
    <property type="term" value="F:ATP binding"/>
    <property type="evidence" value="ECO:0007669"/>
    <property type="project" value="UniProtKB-UniRule"/>
</dbReference>
<evidence type="ECO:0000259" key="9">
    <source>
        <dbReference type="Pfam" id="PF00749"/>
    </source>
</evidence>
<comment type="catalytic activity">
    <reaction evidence="8">
        <text>tRNA(Glu) + L-glutamate + ATP = L-glutamyl-tRNA(Glu) + AMP + diphosphate</text>
        <dbReference type="Rhea" id="RHEA:23540"/>
        <dbReference type="Rhea" id="RHEA-COMP:9663"/>
        <dbReference type="Rhea" id="RHEA-COMP:9680"/>
        <dbReference type="ChEBI" id="CHEBI:29985"/>
        <dbReference type="ChEBI" id="CHEBI:30616"/>
        <dbReference type="ChEBI" id="CHEBI:33019"/>
        <dbReference type="ChEBI" id="CHEBI:78442"/>
        <dbReference type="ChEBI" id="CHEBI:78520"/>
        <dbReference type="ChEBI" id="CHEBI:456215"/>
        <dbReference type="EC" id="6.1.1.17"/>
    </reaction>
</comment>
<evidence type="ECO:0000256" key="1">
    <source>
        <dbReference type="ARBA" id="ARBA00007894"/>
    </source>
</evidence>
<keyword evidence="6 8" id="KW-0648">Protein biosynthesis</keyword>
<dbReference type="PANTHER" id="PTHR43311">
    <property type="entry name" value="GLUTAMATE--TRNA LIGASE"/>
    <property type="match status" value="1"/>
</dbReference>
<keyword evidence="2 8" id="KW-0963">Cytoplasm</keyword>
<comment type="caution">
    <text evidence="8">Lacks conserved residue(s) required for the propagation of feature annotation.</text>
</comment>
<dbReference type="Proteomes" id="UP000305451">
    <property type="component" value="Unassembled WGS sequence"/>
</dbReference>
<evidence type="ECO:0000313" key="11">
    <source>
        <dbReference type="EMBL" id="TGY94315.1"/>
    </source>
</evidence>
<dbReference type="PRINTS" id="PR00987">
    <property type="entry name" value="TRNASYNTHGLU"/>
</dbReference>
<evidence type="ECO:0000256" key="6">
    <source>
        <dbReference type="ARBA" id="ARBA00022917"/>
    </source>
</evidence>
<gene>
    <name evidence="8" type="primary">gltX</name>
    <name evidence="11" type="ORF">E5162_03310</name>
</gene>
<dbReference type="Pfam" id="PF00749">
    <property type="entry name" value="tRNA-synt_1c"/>
    <property type="match status" value="1"/>
</dbReference>
<dbReference type="GO" id="GO:0004818">
    <property type="term" value="F:glutamate-tRNA ligase activity"/>
    <property type="evidence" value="ECO:0007669"/>
    <property type="project" value="UniProtKB-UniRule"/>
</dbReference>
<dbReference type="Gene3D" id="3.40.50.620">
    <property type="entry name" value="HUPs"/>
    <property type="match status" value="1"/>
</dbReference>
<feature type="domain" description="Glutamyl/glutaminyl-tRNA synthetase class Ib catalytic" evidence="9">
    <location>
        <begin position="3"/>
        <end position="277"/>
    </location>
</feature>
<evidence type="ECO:0000256" key="5">
    <source>
        <dbReference type="ARBA" id="ARBA00022840"/>
    </source>
</evidence>